<protein>
    <submittedName>
        <fullName evidence="3">Probable acetyltransferase, phosphonate metabolism protein</fullName>
    </submittedName>
</protein>
<dbReference type="AlphaFoldDB" id="G9MB79"/>
<proteinExistence type="predicted"/>
<gene>
    <name evidence="3" type="primary">TTHV026</name>
</gene>
<dbReference type="InterPro" id="IPR011004">
    <property type="entry name" value="Trimer_LpxA-like_sf"/>
</dbReference>
<evidence type="ECO:0000313" key="3">
    <source>
        <dbReference type="EMBL" id="BAL42541.1"/>
    </source>
</evidence>
<dbReference type="PANTHER" id="PTHR43300:SF11">
    <property type="entry name" value="ACETYLTRANSFERASE RV3034C-RELATED"/>
    <property type="match status" value="1"/>
</dbReference>
<evidence type="ECO:0000256" key="1">
    <source>
        <dbReference type="ARBA" id="ARBA00022679"/>
    </source>
</evidence>
<dbReference type="CDD" id="cd03349">
    <property type="entry name" value="LbH_XAT"/>
    <property type="match status" value="1"/>
</dbReference>
<sequence length="159" mass="17353">MPWPDPIVAPTARVRGSQLARYTCVGEESVLEESVLGDYSYVMERCFLQNAHLGRFVSVAAHVCLGAPEHPLDRPSTHHFTYRSAQYGLGEDGKAFFHWRGLQKVEVDHDVWIGHGAVVLAGVRIGRGAVVGAGSVVTRDVPPYRASGPTSPPWSTSSW</sequence>
<accession>G9MB79</accession>
<dbReference type="Pfam" id="PF00132">
    <property type="entry name" value="Hexapep"/>
    <property type="match status" value="1"/>
</dbReference>
<reference evidence="3" key="1">
    <citation type="journal article" date="2012" name="Extremophiles">
        <title>The third plasmid pVV8 from Thermus thermophilus HB8: isolation, characterization, and sequence determination.</title>
        <authorList>
            <person name="Ohtani N."/>
            <person name="Tomita M."/>
            <person name="Itaya M."/>
        </authorList>
    </citation>
    <scope>NUCLEOTIDE SEQUENCE</scope>
    <source>
        <strain evidence="3">HB8</strain>
    </source>
</reference>
<dbReference type="GO" id="GO:0016740">
    <property type="term" value="F:transferase activity"/>
    <property type="evidence" value="ECO:0007669"/>
    <property type="project" value="UniProtKB-KW"/>
</dbReference>
<geneLocation type="plasmid" evidence="3">
    <name>pVV8</name>
</geneLocation>
<dbReference type="InterPro" id="IPR050179">
    <property type="entry name" value="Trans_hexapeptide_repeat"/>
</dbReference>
<evidence type="ECO:0000256" key="2">
    <source>
        <dbReference type="ARBA" id="ARBA00022737"/>
    </source>
</evidence>
<keyword evidence="2" id="KW-0677">Repeat</keyword>
<dbReference type="Gene3D" id="2.160.10.10">
    <property type="entry name" value="Hexapeptide repeat proteins"/>
    <property type="match status" value="1"/>
</dbReference>
<dbReference type="InterPro" id="IPR001451">
    <property type="entry name" value="Hexapep"/>
</dbReference>
<dbReference type="PROSITE" id="PS00101">
    <property type="entry name" value="HEXAPEP_TRANSFERASES"/>
    <property type="match status" value="1"/>
</dbReference>
<dbReference type="SUPFAM" id="SSF51161">
    <property type="entry name" value="Trimeric LpxA-like enzymes"/>
    <property type="match status" value="1"/>
</dbReference>
<name>G9MB79_THET8</name>
<organism evidence="3">
    <name type="scientific">Thermus thermophilus (strain ATCC 27634 / DSM 579 / HB8)</name>
    <dbReference type="NCBI Taxonomy" id="300852"/>
    <lineage>
        <taxon>Bacteria</taxon>
        <taxon>Thermotogati</taxon>
        <taxon>Deinococcota</taxon>
        <taxon>Deinococci</taxon>
        <taxon>Thermales</taxon>
        <taxon>Thermaceae</taxon>
        <taxon>Thermus</taxon>
    </lineage>
</organism>
<keyword evidence="3" id="KW-0614">Plasmid</keyword>
<keyword evidence="1" id="KW-0808">Transferase</keyword>
<dbReference type="EMBL" id="AB677526">
    <property type="protein sequence ID" value="BAL42541.1"/>
    <property type="molecule type" value="Genomic_DNA"/>
</dbReference>
<dbReference type="InterPro" id="IPR018357">
    <property type="entry name" value="Hexapep_transf_CS"/>
</dbReference>
<dbReference type="PANTHER" id="PTHR43300">
    <property type="entry name" value="ACETYLTRANSFERASE"/>
    <property type="match status" value="1"/>
</dbReference>